<dbReference type="RefSeq" id="WP_150449418.1">
    <property type="nucleotide sequence ID" value="NZ_VYSA01000002.1"/>
</dbReference>
<dbReference type="InterPro" id="IPR058532">
    <property type="entry name" value="YjbR/MT2646/Rv2570-like"/>
</dbReference>
<comment type="caution">
    <text evidence="1">The sequence shown here is derived from an EMBL/GenBank/DDBJ whole genome shotgun (WGS) entry which is preliminary data.</text>
</comment>
<dbReference type="Pfam" id="PF04237">
    <property type="entry name" value="YjbR"/>
    <property type="match status" value="1"/>
</dbReference>
<gene>
    <name evidence="1" type="ORF">F6B43_13465</name>
</gene>
<protein>
    <recommendedName>
        <fullName evidence="3">MmcQ/YjbR family DNA-binding protein</fullName>
    </recommendedName>
</protein>
<dbReference type="SUPFAM" id="SSF142906">
    <property type="entry name" value="YjbR-like"/>
    <property type="match status" value="1"/>
</dbReference>
<organism evidence="1 2">
    <name type="scientific">Microbacterium rhizomatis</name>
    <dbReference type="NCBI Taxonomy" id="1631477"/>
    <lineage>
        <taxon>Bacteria</taxon>
        <taxon>Bacillati</taxon>
        <taxon>Actinomycetota</taxon>
        <taxon>Actinomycetes</taxon>
        <taxon>Micrococcales</taxon>
        <taxon>Microbacteriaceae</taxon>
        <taxon>Microbacterium</taxon>
    </lineage>
</organism>
<keyword evidence="2" id="KW-1185">Reference proteome</keyword>
<dbReference type="AlphaFoldDB" id="A0A5J5J1H6"/>
<dbReference type="EMBL" id="VYSA01000002">
    <property type="protein sequence ID" value="KAA9108386.1"/>
    <property type="molecule type" value="Genomic_DNA"/>
</dbReference>
<accession>A0A5J5J1H6</accession>
<proteinExistence type="predicted"/>
<dbReference type="InterPro" id="IPR038056">
    <property type="entry name" value="YjbR-like_sf"/>
</dbReference>
<evidence type="ECO:0008006" key="3">
    <source>
        <dbReference type="Google" id="ProtNLM"/>
    </source>
</evidence>
<name>A0A5J5J1H6_9MICO</name>
<dbReference type="Proteomes" id="UP000325827">
    <property type="component" value="Unassembled WGS sequence"/>
</dbReference>
<evidence type="ECO:0000313" key="2">
    <source>
        <dbReference type="Proteomes" id="UP000325827"/>
    </source>
</evidence>
<reference evidence="2" key="1">
    <citation type="submission" date="2019-09" db="EMBL/GenBank/DDBJ databases">
        <title>Mumia zhuanghuii sp. nov. isolated from the intestinal contents of plateau pika (Ochotona curzoniae) in the Qinghai-Tibet plateau of China.</title>
        <authorList>
            <person name="Tian Z."/>
        </authorList>
    </citation>
    <scope>NUCLEOTIDE SEQUENCE [LARGE SCALE GENOMIC DNA]</scope>
    <source>
        <strain evidence="2">JCM 30598</strain>
    </source>
</reference>
<evidence type="ECO:0000313" key="1">
    <source>
        <dbReference type="EMBL" id="KAA9108386.1"/>
    </source>
</evidence>
<sequence>MVTVEDVRALALALPDTIEKVDGHRGGAGWRVHDKLFAWERAPSASDLRQLDALDRSWPDGPVIGVRTDGLDVKEALIGSFPDVFFTIPHFDGYPAVLVRLDAIEPAHLAEVVTDAWLVQAPKRTANAWLAEHPPVAP</sequence>
<dbReference type="OrthoDB" id="954305at2"/>